<protein>
    <submittedName>
        <fullName evidence="5">Alpha/beta knot methyltransferase</fullName>
    </submittedName>
</protein>
<dbReference type="Gene3D" id="3.40.1280.10">
    <property type="match status" value="1"/>
</dbReference>
<dbReference type="GO" id="GO:0032259">
    <property type="term" value="P:methylation"/>
    <property type="evidence" value="ECO:0007669"/>
    <property type="project" value="UniProtKB-KW"/>
</dbReference>
<evidence type="ECO:0000256" key="2">
    <source>
        <dbReference type="ARBA" id="ARBA00022679"/>
    </source>
</evidence>
<dbReference type="InterPro" id="IPR029028">
    <property type="entry name" value="Alpha/beta_knot_MTases"/>
</dbReference>
<keyword evidence="6" id="KW-1185">Reference proteome</keyword>
<accession>A0ABQ7GYB5</accession>
<dbReference type="SUPFAM" id="SSF75217">
    <property type="entry name" value="alpha/beta knot"/>
    <property type="match status" value="1"/>
</dbReference>
<name>A0ABQ7GYB5_DUNSA</name>
<dbReference type="PANTHER" id="PTHR43191:SF7">
    <property type="entry name" value="OBP33PEP LIKE PROTEIN"/>
    <property type="match status" value="1"/>
</dbReference>
<evidence type="ECO:0000313" key="6">
    <source>
        <dbReference type="Proteomes" id="UP000815325"/>
    </source>
</evidence>
<proteinExistence type="predicted"/>
<dbReference type="Pfam" id="PF00588">
    <property type="entry name" value="SpoU_methylase"/>
    <property type="match status" value="1"/>
</dbReference>
<reference evidence="5" key="1">
    <citation type="submission" date="2017-08" db="EMBL/GenBank/DDBJ databases">
        <authorList>
            <person name="Polle J.E."/>
            <person name="Barry K."/>
            <person name="Cushman J."/>
            <person name="Schmutz J."/>
            <person name="Tran D."/>
            <person name="Hathwaick L.T."/>
            <person name="Yim W.C."/>
            <person name="Jenkins J."/>
            <person name="Mckie-Krisberg Z.M."/>
            <person name="Prochnik S."/>
            <person name="Lindquist E."/>
            <person name="Dockter R.B."/>
            <person name="Adam C."/>
            <person name="Molina H."/>
            <person name="Bunkerborg J."/>
            <person name="Jin E."/>
            <person name="Buchheim M."/>
            <person name="Magnuson J."/>
        </authorList>
    </citation>
    <scope>NUCLEOTIDE SEQUENCE</scope>
    <source>
        <strain evidence="5">CCAP 19/18</strain>
    </source>
</reference>
<evidence type="ECO:0000256" key="1">
    <source>
        <dbReference type="ARBA" id="ARBA00022603"/>
    </source>
</evidence>
<dbReference type="InterPro" id="IPR051259">
    <property type="entry name" value="rRNA_Methyltransferase"/>
</dbReference>
<dbReference type="PANTHER" id="PTHR43191">
    <property type="entry name" value="RRNA METHYLTRANSFERASE 3"/>
    <property type="match status" value="1"/>
</dbReference>
<dbReference type="Proteomes" id="UP000815325">
    <property type="component" value="Unassembled WGS sequence"/>
</dbReference>
<dbReference type="InterPro" id="IPR001537">
    <property type="entry name" value="SpoU_MeTrfase"/>
</dbReference>
<gene>
    <name evidence="5" type="ORF">DUNSADRAFT_377</name>
</gene>
<keyword evidence="1 5" id="KW-0489">Methyltransferase</keyword>
<dbReference type="CDD" id="cd18096">
    <property type="entry name" value="SpoU-like"/>
    <property type="match status" value="1"/>
</dbReference>
<keyword evidence="2" id="KW-0808">Transferase</keyword>
<feature type="domain" description="tRNA/rRNA methyltransferase SpoU type" evidence="4">
    <location>
        <begin position="34"/>
        <end position="162"/>
    </location>
</feature>
<dbReference type="InterPro" id="IPR029026">
    <property type="entry name" value="tRNA_m1G_MTases_N"/>
</dbReference>
<dbReference type="GO" id="GO:0008168">
    <property type="term" value="F:methyltransferase activity"/>
    <property type="evidence" value="ECO:0007669"/>
    <property type="project" value="UniProtKB-KW"/>
</dbReference>
<evidence type="ECO:0000313" key="5">
    <source>
        <dbReference type="EMBL" id="KAF5839598.1"/>
    </source>
</evidence>
<feature type="region of interest" description="Disordered" evidence="3">
    <location>
        <begin position="1"/>
        <end position="23"/>
    </location>
</feature>
<evidence type="ECO:0000259" key="4">
    <source>
        <dbReference type="Pfam" id="PF00588"/>
    </source>
</evidence>
<organism evidence="5 6">
    <name type="scientific">Dunaliella salina</name>
    <name type="common">Green alga</name>
    <name type="synonym">Protococcus salinus</name>
    <dbReference type="NCBI Taxonomy" id="3046"/>
    <lineage>
        <taxon>Eukaryota</taxon>
        <taxon>Viridiplantae</taxon>
        <taxon>Chlorophyta</taxon>
        <taxon>core chlorophytes</taxon>
        <taxon>Chlorophyceae</taxon>
        <taxon>CS clade</taxon>
        <taxon>Chlamydomonadales</taxon>
        <taxon>Dunaliellaceae</taxon>
        <taxon>Dunaliella</taxon>
    </lineage>
</organism>
<dbReference type="EMBL" id="MU069538">
    <property type="protein sequence ID" value="KAF5839598.1"/>
    <property type="molecule type" value="Genomic_DNA"/>
</dbReference>
<comment type="caution">
    <text evidence="5">The sequence shown here is derived from an EMBL/GenBank/DDBJ whole genome shotgun (WGS) entry which is preliminary data.</text>
</comment>
<evidence type="ECO:0000256" key="3">
    <source>
        <dbReference type="SAM" id="MobiDB-lite"/>
    </source>
</evidence>
<sequence>MESEMKDVMEGPPSTSQPVEEATDLQGSHTAPCFLILFSVAKRHNVGTITRCATAFGVKQVCLVGSNQFNTFGAHGSDAHVHFRHFPTLEGCVQQLKKEGCEIIGIEITDDAHPVHSHPFQGPTAFMLGNEGHGMTPRQMALCDKFVYISQYGVGTASLNVASGDTESPSSCLMHDDERCLIVGSGLAHARCMMHQAGSS</sequence>